<feature type="region of interest" description="Disordered" evidence="1">
    <location>
        <begin position="1"/>
        <end position="27"/>
    </location>
</feature>
<accession>A0A6H9WM94</accession>
<dbReference type="RefSeq" id="WP_158027720.1">
    <property type="nucleotide sequence ID" value="NZ_BMHG01000001.1"/>
</dbReference>
<evidence type="ECO:0000313" key="3">
    <source>
        <dbReference type="Proteomes" id="UP000431744"/>
    </source>
</evidence>
<dbReference type="EMBL" id="WBJY01000001">
    <property type="protein sequence ID" value="KAB1649128.1"/>
    <property type="molecule type" value="Genomic_DNA"/>
</dbReference>
<protein>
    <recommendedName>
        <fullName evidence="4">Metallopeptidase family protein</fullName>
    </recommendedName>
</protein>
<dbReference type="InterPro" id="IPR038555">
    <property type="entry name" value="Zincin_1_sf"/>
</dbReference>
<proteinExistence type="predicted"/>
<dbReference type="Gene3D" id="3.30.2010.20">
    <property type="match status" value="1"/>
</dbReference>
<keyword evidence="3" id="KW-1185">Reference proteome</keyword>
<dbReference type="AlphaFoldDB" id="A0A6H9WM94"/>
<gene>
    <name evidence="2" type="ORF">F8O04_02265</name>
</gene>
<evidence type="ECO:0000256" key="1">
    <source>
        <dbReference type="SAM" id="MobiDB-lite"/>
    </source>
</evidence>
<sequence length="150" mass="17207">MARRRDSRRITQPRPARGLARGRHGRGVRSSVAGPYLPMLTGRIPRFEQTVAETMDFLRAQAPEKLEGIRLEVAGMPPDEQQPDAGIERWRVVRPSTIVLFRVPIDRLAKLHCPDPVHYRMHIERVMLEAIGDLLGKDPWDILPDRYDAE</sequence>
<dbReference type="SUPFAM" id="SSF55486">
    <property type="entry name" value="Metalloproteases ('zincins'), catalytic domain"/>
    <property type="match status" value="1"/>
</dbReference>
<reference evidence="2 3" key="1">
    <citation type="submission" date="2019-09" db="EMBL/GenBank/DDBJ databases">
        <title>Phylogeny of genus Pseudoclavibacter and closely related genus.</title>
        <authorList>
            <person name="Li Y."/>
        </authorList>
    </citation>
    <scope>NUCLEOTIDE SEQUENCE [LARGE SCALE GENOMIC DNA]</scope>
    <source>
        <strain evidence="2 3">EGI 60007</strain>
    </source>
</reference>
<name>A0A6H9WM94_9MICO</name>
<evidence type="ECO:0008006" key="4">
    <source>
        <dbReference type="Google" id="ProtNLM"/>
    </source>
</evidence>
<evidence type="ECO:0000313" key="2">
    <source>
        <dbReference type="EMBL" id="KAB1649128.1"/>
    </source>
</evidence>
<organism evidence="2 3">
    <name type="scientific">Pseudoclavibacter endophyticus</name>
    <dbReference type="NCBI Taxonomy" id="1778590"/>
    <lineage>
        <taxon>Bacteria</taxon>
        <taxon>Bacillati</taxon>
        <taxon>Actinomycetota</taxon>
        <taxon>Actinomycetes</taxon>
        <taxon>Micrococcales</taxon>
        <taxon>Microbacteriaceae</taxon>
        <taxon>Pseudoclavibacter</taxon>
    </lineage>
</organism>
<comment type="caution">
    <text evidence="2">The sequence shown here is derived from an EMBL/GenBank/DDBJ whole genome shotgun (WGS) entry which is preliminary data.</text>
</comment>
<dbReference type="OrthoDB" id="4989780at2"/>
<dbReference type="Proteomes" id="UP000431744">
    <property type="component" value="Unassembled WGS sequence"/>
</dbReference>